<proteinExistence type="predicted"/>
<dbReference type="PANTHER" id="PTHR39324">
    <property type="entry name" value="CALCIUM DODECIN"/>
    <property type="match status" value="1"/>
</dbReference>
<dbReference type="InterPro" id="IPR036694">
    <property type="entry name" value="Dodecin-like_sf"/>
</dbReference>
<evidence type="ECO:0008006" key="3">
    <source>
        <dbReference type="Google" id="ProtNLM"/>
    </source>
</evidence>
<evidence type="ECO:0000313" key="2">
    <source>
        <dbReference type="Proteomes" id="UP000242930"/>
    </source>
</evidence>
<dbReference type="STRING" id="915471.SAMN05216201_112115"/>
<dbReference type="OrthoDB" id="9805889at2"/>
<gene>
    <name evidence="1" type="ORF">SAMN05216201_112115</name>
</gene>
<protein>
    <recommendedName>
        <fullName evidence="3">Flavin-binding protein dodecin</fullName>
    </recommendedName>
</protein>
<dbReference type="InterPro" id="IPR050049">
    <property type="entry name" value="Dodecin_bact"/>
</dbReference>
<organism evidence="1 2">
    <name type="scientific">Pseudomonas linyingensis</name>
    <dbReference type="NCBI Taxonomy" id="915471"/>
    <lineage>
        <taxon>Bacteria</taxon>
        <taxon>Pseudomonadati</taxon>
        <taxon>Pseudomonadota</taxon>
        <taxon>Gammaproteobacteria</taxon>
        <taxon>Pseudomonadales</taxon>
        <taxon>Pseudomonadaceae</taxon>
        <taxon>Pseudomonas</taxon>
    </lineage>
</organism>
<dbReference type="Gene3D" id="3.30.1660.10">
    <property type="entry name" value="Flavin-binding protein dodecin"/>
    <property type="match status" value="1"/>
</dbReference>
<dbReference type="Pfam" id="PF07311">
    <property type="entry name" value="Dodecin"/>
    <property type="match status" value="1"/>
</dbReference>
<dbReference type="RefSeq" id="WP_090312414.1">
    <property type="nucleotide sequence ID" value="NZ_FNZE01000012.1"/>
</dbReference>
<dbReference type="Proteomes" id="UP000242930">
    <property type="component" value="Unassembled WGS sequence"/>
</dbReference>
<dbReference type="AlphaFoldDB" id="A0A1H7ADH2"/>
<accession>A0A1H7ADH2</accession>
<keyword evidence="2" id="KW-1185">Reference proteome</keyword>
<evidence type="ECO:0000313" key="1">
    <source>
        <dbReference type="EMBL" id="SEJ62594.1"/>
    </source>
</evidence>
<reference evidence="2" key="1">
    <citation type="submission" date="2016-10" db="EMBL/GenBank/DDBJ databases">
        <authorList>
            <person name="Varghese N."/>
            <person name="Submissions S."/>
        </authorList>
    </citation>
    <scope>NUCLEOTIDE SEQUENCE [LARGE SCALE GENOMIC DNA]</scope>
    <source>
        <strain evidence="2">LMG 25967</strain>
    </source>
</reference>
<dbReference type="NCBIfam" id="NF043052">
    <property type="entry name" value="DodecBact"/>
    <property type="match status" value="1"/>
</dbReference>
<dbReference type="PANTHER" id="PTHR39324:SF1">
    <property type="entry name" value="CALCIUM DODECIN"/>
    <property type="match status" value="1"/>
</dbReference>
<dbReference type="EMBL" id="FNZE01000012">
    <property type="protein sequence ID" value="SEJ62594.1"/>
    <property type="molecule type" value="Genomic_DNA"/>
</dbReference>
<dbReference type="SUPFAM" id="SSF89807">
    <property type="entry name" value="Dodecin-like"/>
    <property type="match status" value="1"/>
</dbReference>
<name>A0A1H7ADH2_9PSED</name>
<dbReference type="InterPro" id="IPR025543">
    <property type="entry name" value="Dodecin-like"/>
</dbReference>
<dbReference type="InterPro" id="IPR009923">
    <property type="entry name" value="Dodecin"/>
</dbReference>
<sequence length="71" mass="7878">MSDNHVYKKIELVGSSRVSIEDAINNALAEAAKTVHNMDWFEVVETRGHITNGKVGHWQVSVKIGFRIVGS</sequence>